<accession>A0A3N1XNV4</accession>
<comment type="caution">
    <text evidence="1">The sequence shown here is derived from an EMBL/GenBank/DDBJ whole genome shotgun (WGS) entry which is preliminary data.</text>
</comment>
<dbReference type="Pfam" id="PF12847">
    <property type="entry name" value="Methyltransf_18"/>
    <property type="match status" value="1"/>
</dbReference>
<evidence type="ECO:0000313" key="2">
    <source>
        <dbReference type="Proteomes" id="UP000273083"/>
    </source>
</evidence>
<dbReference type="PIRSF" id="PIRSF018637">
    <property type="entry name" value="TrmK"/>
    <property type="match status" value="1"/>
</dbReference>
<dbReference type="AlphaFoldDB" id="A0A3N1XNV4"/>
<protein>
    <submittedName>
        <fullName evidence="1">tRNA (Adenine22-N1)-methyltransferase</fullName>
    </submittedName>
</protein>
<dbReference type="Proteomes" id="UP000273083">
    <property type="component" value="Unassembled WGS sequence"/>
</dbReference>
<dbReference type="EMBL" id="RJVG01000008">
    <property type="protein sequence ID" value="ROR26417.1"/>
    <property type="molecule type" value="Genomic_DNA"/>
</dbReference>
<dbReference type="Gene3D" id="3.40.50.150">
    <property type="entry name" value="Vaccinia Virus protein VP39"/>
    <property type="match status" value="1"/>
</dbReference>
<keyword evidence="1" id="KW-0808">Transferase</keyword>
<reference evidence="1 2" key="1">
    <citation type="submission" date="2018-11" db="EMBL/GenBank/DDBJ databases">
        <title>Genomic Encyclopedia of Type Strains, Phase IV (KMG-IV): sequencing the most valuable type-strain genomes for metagenomic binning, comparative biology and taxonomic classification.</title>
        <authorList>
            <person name="Goeker M."/>
        </authorList>
    </citation>
    <scope>NUCLEOTIDE SEQUENCE [LARGE SCALE GENOMIC DNA]</scope>
    <source>
        <strain evidence="1 2">DSM 26537</strain>
    </source>
</reference>
<keyword evidence="2" id="KW-1185">Reference proteome</keyword>
<dbReference type="PANTHER" id="PTHR38451:SF1">
    <property type="entry name" value="TRNA (ADENINE(22)-N(1))-METHYLTRANSFERASE"/>
    <property type="match status" value="1"/>
</dbReference>
<evidence type="ECO:0000313" key="1">
    <source>
        <dbReference type="EMBL" id="ROR26417.1"/>
    </source>
</evidence>
<proteinExistence type="predicted"/>
<dbReference type="GO" id="GO:0160105">
    <property type="term" value="F:tRNA (adenine(22)-N1)-methyltransferase activity"/>
    <property type="evidence" value="ECO:0007669"/>
    <property type="project" value="InterPro"/>
</dbReference>
<dbReference type="InterPro" id="IPR029063">
    <property type="entry name" value="SAM-dependent_MTases_sf"/>
</dbReference>
<dbReference type="InterPro" id="IPR006901">
    <property type="entry name" value="TrmK"/>
</dbReference>
<dbReference type="SUPFAM" id="SSF53335">
    <property type="entry name" value="S-adenosyl-L-methionine-dependent methyltransferases"/>
    <property type="match status" value="1"/>
</dbReference>
<organism evidence="1 2">
    <name type="scientific">Mobilisporobacter senegalensis</name>
    <dbReference type="NCBI Taxonomy" id="1329262"/>
    <lineage>
        <taxon>Bacteria</taxon>
        <taxon>Bacillati</taxon>
        <taxon>Bacillota</taxon>
        <taxon>Clostridia</taxon>
        <taxon>Lachnospirales</taxon>
        <taxon>Lachnospiraceae</taxon>
        <taxon>Mobilisporobacter</taxon>
    </lineage>
</organism>
<gene>
    <name evidence="1" type="ORF">EDD66_108139</name>
</gene>
<dbReference type="PANTHER" id="PTHR38451">
    <property type="entry name" value="TRNA (ADENINE(22)-N(1))-METHYLTRANSFERASE"/>
    <property type="match status" value="1"/>
</dbReference>
<dbReference type="OrthoDB" id="5881184at2"/>
<keyword evidence="1" id="KW-0489">Methyltransferase</keyword>
<dbReference type="RefSeq" id="WP_123610124.1">
    <property type="nucleotide sequence ID" value="NZ_RJVG01000008.1"/>
</dbReference>
<sequence>MQLSYRLKVVADMVSKGNRVADIGCDHAYVSIYLVENKIASRVIALDVNKGPLKKARENIVHYGLEELIETRLSDGAKQIQPDEVDTLLIAGMGGALMVKILTDSKKVVDSCQELILQPQSEIFLVRRLLEGIGFQIVDEDMLIDENKYYTVIKARKASGLSQDAYEKEIHYRFGKVLLEKRNLILKQFLQEGLKVDNELIKELNNSDSLKAKERIDEIIKDIEYIKEGLEYYEM</sequence>
<dbReference type="GO" id="GO:0032259">
    <property type="term" value="P:methylation"/>
    <property type="evidence" value="ECO:0007669"/>
    <property type="project" value="UniProtKB-KW"/>
</dbReference>
<name>A0A3N1XNV4_9FIRM</name>